<dbReference type="GO" id="GO:0044718">
    <property type="term" value="P:siderophore transmembrane transport"/>
    <property type="evidence" value="ECO:0007669"/>
    <property type="project" value="TreeGrafter"/>
</dbReference>
<evidence type="ECO:0000313" key="18">
    <source>
        <dbReference type="Proteomes" id="UP000315827"/>
    </source>
</evidence>
<dbReference type="NCBIfam" id="TIGR04057">
    <property type="entry name" value="SusC_RagA_signa"/>
    <property type="match status" value="1"/>
</dbReference>
<keyword evidence="2 12" id="KW-0813">Transport</keyword>
<keyword evidence="9 12" id="KW-0472">Membrane</keyword>
<dbReference type="PROSITE" id="PS52016">
    <property type="entry name" value="TONB_DEPENDENT_REC_3"/>
    <property type="match status" value="1"/>
</dbReference>
<feature type="signal peptide" evidence="14">
    <location>
        <begin position="1"/>
        <end position="23"/>
    </location>
</feature>
<keyword evidence="3 12" id="KW-1134">Transmembrane beta strand</keyword>
<reference evidence="17 18" key="1">
    <citation type="submission" date="2019-07" db="EMBL/GenBank/DDBJ databases">
        <title>Genome sequencing of Parabacteroides distasonis iSURF_7.</title>
        <authorList>
            <person name="Degefu H.N."/>
            <person name="Ruoff K.L."/>
            <person name="Price C.E."/>
            <person name="Valls R.A."/>
            <person name="O'Toole G.A."/>
        </authorList>
    </citation>
    <scope>NUCLEOTIDE SEQUENCE [LARGE SCALE GENOMIC DNA]</scope>
    <source>
        <strain evidence="17 18">CFPLTA003_1B</strain>
    </source>
</reference>
<evidence type="ECO:0000256" key="1">
    <source>
        <dbReference type="ARBA" id="ARBA00004571"/>
    </source>
</evidence>
<dbReference type="InterPro" id="IPR023997">
    <property type="entry name" value="TonB-dep_OMP_SusC/RagA_CS"/>
</dbReference>
<organism evidence="17 18">
    <name type="scientific">Parabacteroides distasonis</name>
    <dbReference type="NCBI Taxonomy" id="823"/>
    <lineage>
        <taxon>Bacteria</taxon>
        <taxon>Pseudomonadati</taxon>
        <taxon>Bacteroidota</taxon>
        <taxon>Bacteroidia</taxon>
        <taxon>Bacteroidales</taxon>
        <taxon>Tannerellaceae</taxon>
        <taxon>Parabacteroides</taxon>
    </lineage>
</organism>
<dbReference type="InterPro" id="IPR037066">
    <property type="entry name" value="Plug_dom_sf"/>
</dbReference>
<keyword evidence="4" id="KW-0410">Iron transport</keyword>
<evidence type="ECO:0000256" key="14">
    <source>
        <dbReference type="SAM" id="SignalP"/>
    </source>
</evidence>
<evidence type="ECO:0000256" key="11">
    <source>
        <dbReference type="ARBA" id="ARBA00023237"/>
    </source>
</evidence>
<dbReference type="Gene3D" id="3.55.50.30">
    <property type="match status" value="1"/>
</dbReference>
<evidence type="ECO:0000256" key="2">
    <source>
        <dbReference type="ARBA" id="ARBA00022448"/>
    </source>
</evidence>
<reference evidence="16" key="2">
    <citation type="submission" date="2023-01" db="EMBL/GenBank/DDBJ databases">
        <title>Human gut microbiome strain richness.</title>
        <authorList>
            <person name="Chen-Liaw A."/>
        </authorList>
    </citation>
    <scope>NUCLEOTIDE SEQUENCE</scope>
    <source>
        <strain evidence="16">D35st1_E5_D35t1_190705</strain>
    </source>
</reference>
<dbReference type="InterPro" id="IPR000531">
    <property type="entry name" value="Beta-barrel_TonB"/>
</dbReference>
<dbReference type="InterPro" id="IPR039426">
    <property type="entry name" value="TonB-dep_rcpt-like"/>
</dbReference>
<name>A0A5C6K945_PARDI</name>
<keyword evidence="8 13" id="KW-0798">TonB box</keyword>
<proteinExistence type="inferred from homology"/>
<dbReference type="GO" id="GO:0009279">
    <property type="term" value="C:cell outer membrane"/>
    <property type="evidence" value="ECO:0007669"/>
    <property type="project" value="UniProtKB-SubCell"/>
</dbReference>
<gene>
    <name evidence="17" type="ORF">FSA05_19775</name>
    <name evidence="16" type="ORF">PN612_00940</name>
</gene>
<comment type="subcellular location">
    <subcellularLocation>
        <location evidence="1 12">Cell outer membrane</location>
        <topology evidence="1 12">Multi-pass membrane protein</topology>
    </subcellularLocation>
</comment>
<feature type="domain" description="Secretin/TonB short N-terminal" evidence="15">
    <location>
        <begin position="54"/>
        <end position="105"/>
    </location>
</feature>
<dbReference type="Pfam" id="PF07660">
    <property type="entry name" value="STN"/>
    <property type="match status" value="1"/>
</dbReference>
<feature type="chain" id="PRO_5022730663" evidence="14">
    <location>
        <begin position="24"/>
        <end position="1062"/>
    </location>
</feature>
<dbReference type="InterPro" id="IPR008969">
    <property type="entry name" value="CarboxyPept-like_regulatory"/>
</dbReference>
<dbReference type="PANTHER" id="PTHR30069:SF29">
    <property type="entry name" value="HEMOGLOBIN AND HEMOGLOBIN-HAPTOGLOBIN-BINDING PROTEIN 1-RELATED"/>
    <property type="match status" value="1"/>
</dbReference>
<dbReference type="InterPro" id="IPR036942">
    <property type="entry name" value="Beta-barrel_TonB_sf"/>
</dbReference>
<evidence type="ECO:0000256" key="8">
    <source>
        <dbReference type="ARBA" id="ARBA00023077"/>
    </source>
</evidence>
<keyword evidence="4" id="KW-0406">Ion transport</keyword>
<dbReference type="Gene3D" id="2.60.40.1120">
    <property type="entry name" value="Carboxypeptidase-like, regulatory domain"/>
    <property type="match status" value="1"/>
</dbReference>
<dbReference type="GeneID" id="93523108"/>
<dbReference type="EMBL" id="VOHW01000017">
    <property type="protein sequence ID" value="TWV59005.1"/>
    <property type="molecule type" value="Genomic_DNA"/>
</dbReference>
<evidence type="ECO:0000256" key="6">
    <source>
        <dbReference type="ARBA" id="ARBA00022729"/>
    </source>
</evidence>
<dbReference type="GO" id="GO:0015344">
    <property type="term" value="F:siderophore uptake transmembrane transporter activity"/>
    <property type="evidence" value="ECO:0007669"/>
    <property type="project" value="TreeGrafter"/>
</dbReference>
<dbReference type="InterPro" id="IPR011662">
    <property type="entry name" value="Secretin/TonB_short_N"/>
</dbReference>
<comment type="similarity">
    <text evidence="12 13">Belongs to the TonB-dependent receptor family.</text>
</comment>
<keyword evidence="7" id="KW-0408">Iron</keyword>
<dbReference type="InterPro" id="IPR012910">
    <property type="entry name" value="Plug_dom"/>
</dbReference>
<evidence type="ECO:0000256" key="4">
    <source>
        <dbReference type="ARBA" id="ARBA00022496"/>
    </source>
</evidence>
<dbReference type="RefSeq" id="WP_146376098.1">
    <property type="nucleotide sequence ID" value="NZ_BAABYH010000001.1"/>
</dbReference>
<comment type="caution">
    <text evidence="17">The sequence shown here is derived from an EMBL/GenBank/DDBJ whole genome shotgun (WGS) entry which is preliminary data.</text>
</comment>
<evidence type="ECO:0000256" key="10">
    <source>
        <dbReference type="ARBA" id="ARBA00023170"/>
    </source>
</evidence>
<evidence type="ECO:0000313" key="16">
    <source>
        <dbReference type="EMBL" id="MDB9137071.1"/>
    </source>
</evidence>
<dbReference type="Gene3D" id="2.170.130.10">
    <property type="entry name" value="TonB-dependent receptor, plug domain"/>
    <property type="match status" value="1"/>
</dbReference>
<accession>A0A5C6K945</accession>
<evidence type="ECO:0000256" key="12">
    <source>
        <dbReference type="PROSITE-ProRule" id="PRU01360"/>
    </source>
</evidence>
<keyword evidence="10 17" id="KW-0675">Receptor</keyword>
<dbReference type="PANTHER" id="PTHR30069">
    <property type="entry name" value="TONB-DEPENDENT OUTER MEMBRANE RECEPTOR"/>
    <property type="match status" value="1"/>
</dbReference>
<dbReference type="Gene3D" id="2.40.170.20">
    <property type="entry name" value="TonB-dependent receptor, beta-barrel domain"/>
    <property type="match status" value="1"/>
</dbReference>
<dbReference type="Proteomes" id="UP000315827">
    <property type="component" value="Unassembled WGS sequence"/>
</dbReference>
<dbReference type="NCBIfam" id="TIGR04056">
    <property type="entry name" value="OMP_RagA_SusC"/>
    <property type="match status" value="1"/>
</dbReference>
<keyword evidence="11 12" id="KW-0998">Cell outer membrane</keyword>
<keyword evidence="5 12" id="KW-0812">Transmembrane</keyword>
<dbReference type="SMART" id="SM00965">
    <property type="entry name" value="STN"/>
    <property type="match status" value="1"/>
</dbReference>
<dbReference type="SUPFAM" id="SSF49464">
    <property type="entry name" value="Carboxypeptidase regulatory domain-like"/>
    <property type="match status" value="1"/>
</dbReference>
<evidence type="ECO:0000256" key="3">
    <source>
        <dbReference type="ARBA" id="ARBA00022452"/>
    </source>
</evidence>
<evidence type="ECO:0000259" key="15">
    <source>
        <dbReference type="SMART" id="SM00965"/>
    </source>
</evidence>
<dbReference type="EMBL" id="JAQMPX010000004">
    <property type="protein sequence ID" value="MDB9137071.1"/>
    <property type="molecule type" value="Genomic_DNA"/>
</dbReference>
<evidence type="ECO:0000256" key="13">
    <source>
        <dbReference type="RuleBase" id="RU003357"/>
    </source>
</evidence>
<dbReference type="Pfam" id="PF07715">
    <property type="entry name" value="Plug"/>
    <property type="match status" value="1"/>
</dbReference>
<dbReference type="InterPro" id="IPR023996">
    <property type="entry name" value="TonB-dep_OMP_SusC/RagA"/>
</dbReference>
<dbReference type="SUPFAM" id="SSF56935">
    <property type="entry name" value="Porins"/>
    <property type="match status" value="1"/>
</dbReference>
<dbReference type="Pfam" id="PF13715">
    <property type="entry name" value="CarbopepD_reg_2"/>
    <property type="match status" value="1"/>
</dbReference>
<evidence type="ECO:0000256" key="9">
    <source>
        <dbReference type="ARBA" id="ARBA00023136"/>
    </source>
</evidence>
<evidence type="ECO:0000313" key="17">
    <source>
        <dbReference type="EMBL" id="TWV59005.1"/>
    </source>
</evidence>
<evidence type="ECO:0000256" key="5">
    <source>
        <dbReference type="ARBA" id="ARBA00022692"/>
    </source>
</evidence>
<sequence>MKKHFFKVFMLSLGLTGATSMFAASYMDTAAINLNLRNVTIEQAFKAIEEQSEFSFFYNEEEVSSDQRISIHVKDKGITEVLNQLLNRNDIAYKITDRHIVLYRKTDKAETNQSSQISQKHITVKGVVTDENGLPIIGVTIITASKNGTTTDIDGNYTLEATEGELITFSYIGYSEQSVEAKSQLNIQLKPTSIGLDEVTVVAIGYGVSRKSDLTGSIASVSAKDFKQGVISSAEQLLQGKVAGLVVSQGGGDPTKSSSMRLRGGTSLSASNAPLVVVDGIPGVDLSTVQPNEILSMDVLKDASATAIYGSRGANGVIIVTTNREKKGRSIEYNGYVAIGKSANNLDVLTAGEWRQYVSDHNLTDAVDYGANTDWQKAIQQTAISHSHTLSFSSGGEDNGLRASMNYLRNEGIIKFSDLDRMSASLTAYQYGLNNRLKVELSLQANADKRHNVDKGIYSTIYNMNPTAPIYDENGNYLEQVGGRLTENNPVESHTERNDETTRKHLLGYGKVELSIIDGLKATTNLSYEYNSNQDYYYRPSYVYKVTDGGYAKRYNEEYTNKQLEVFLNYDKTFNKIHRIGAMVGYSYLDYSFETLKAERRKFDTDDFLWNNLGAGQDNRLEDVASSKSQAKLISFFARANYTLKDRYMLTATIRRDGSSRFGTNHKWGTFPSVSAAWRISEEAFMEDLQSWVANLKLRAGYGVTGNQSGIGEYKSAMLMGTGGGAYFDSESNSWKQSYGVTQNPNPDLKWESTAQTNVGVDMFLFNRLNLTFDWYLKKTSDLLYTYQVPNPPYLYSNILANVGDLTNKGVELTLGANLINHKDFTWDANLTLAHNKQTIDKLSNQVYQTDRILSGSLQGILGMSNRYSQVIEEGYPVGTFYGPHCEGIVDGKFVLANDGEDEILGNAQPKLTMGLSFNFTYKDFDLGISGYGMYGQKVLNVAGMERGYTAHMPNYNITSSFAESGISDENMPVYSDFWLENGSFFRLQSVTLGYTLPARLLKNFGVNRLRFYATGENLFVLTGYTGIDPEVSTSDLKEVGLDKGNIYPMPRTFSIGLNLSF</sequence>
<evidence type="ECO:0000256" key="7">
    <source>
        <dbReference type="ARBA" id="ARBA00023004"/>
    </source>
</evidence>
<protein>
    <submittedName>
        <fullName evidence="17">TonB-dependent receptor</fullName>
    </submittedName>
</protein>
<dbReference type="AlphaFoldDB" id="A0A5C6K945"/>
<dbReference type="Proteomes" id="UP001211522">
    <property type="component" value="Unassembled WGS sequence"/>
</dbReference>
<keyword evidence="6 14" id="KW-0732">Signal</keyword>
<dbReference type="Pfam" id="PF00593">
    <property type="entry name" value="TonB_dep_Rec_b-barrel"/>
    <property type="match status" value="1"/>
</dbReference>